<dbReference type="AlphaFoldDB" id="A0A1G2DE37"/>
<keyword evidence="2" id="KW-0812">Transmembrane</keyword>
<keyword evidence="2" id="KW-0472">Membrane</keyword>
<evidence type="ECO:0000256" key="2">
    <source>
        <dbReference type="SAM" id="Phobius"/>
    </source>
</evidence>
<comment type="caution">
    <text evidence="3">The sequence shown here is derived from an EMBL/GenBank/DDBJ whole genome shotgun (WGS) entry which is preliminary data.</text>
</comment>
<dbReference type="Proteomes" id="UP000178534">
    <property type="component" value="Unassembled WGS sequence"/>
</dbReference>
<keyword evidence="2" id="KW-1133">Transmembrane helix</keyword>
<proteinExistence type="predicted"/>
<sequence>MCYNTHYNIITSNYFFFMNQSSLIRIIVIIIAVLGGVYWYTASRPVPVELPVNGTVLVPEETPVATGSANVSEPTATIGTPNDENNTPSSSAAPMSVTVTYAASGFSPKTVTIKQGGTVTFKNEQQGGTMWVGANEHPSHAEYGGKSRAEHCPDTAGTAFDQCATGNAYSFTFQKVGSWDYHNHVNANDGGTIVVVP</sequence>
<feature type="transmembrane region" description="Helical" evidence="2">
    <location>
        <begin position="23"/>
        <end position="41"/>
    </location>
</feature>
<protein>
    <recommendedName>
        <fullName evidence="5">EfeO-type cupredoxin-like domain-containing protein</fullName>
    </recommendedName>
</protein>
<evidence type="ECO:0000256" key="1">
    <source>
        <dbReference type="SAM" id="MobiDB-lite"/>
    </source>
</evidence>
<dbReference type="EMBL" id="MHLP01000031">
    <property type="protein sequence ID" value="OGZ11889.1"/>
    <property type="molecule type" value="Genomic_DNA"/>
</dbReference>
<dbReference type="Gene3D" id="2.60.40.420">
    <property type="entry name" value="Cupredoxins - blue copper proteins"/>
    <property type="match status" value="1"/>
</dbReference>
<evidence type="ECO:0008006" key="5">
    <source>
        <dbReference type="Google" id="ProtNLM"/>
    </source>
</evidence>
<dbReference type="SUPFAM" id="SSF49503">
    <property type="entry name" value="Cupredoxins"/>
    <property type="match status" value="1"/>
</dbReference>
<dbReference type="InterPro" id="IPR008972">
    <property type="entry name" value="Cupredoxin"/>
</dbReference>
<evidence type="ECO:0000313" key="3">
    <source>
        <dbReference type="EMBL" id="OGZ11889.1"/>
    </source>
</evidence>
<reference evidence="3 4" key="1">
    <citation type="journal article" date="2016" name="Nat. Commun.">
        <title>Thousands of microbial genomes shed light on interconnected biogeochemical processes in an aquifer system.</title>
        <authorList>
            <person name="Anantharaman K."/>
            <person name="Brown C.T."/>
            <person name="Hug L.A."/>
            <person name="Sharon I."/>
            <person name="Castelle C.J."/>
            <person name="Probst A.J."/>
            <person name="Thomas B.C."/>
            <person name="Singh A."/>
            <person name="Wilkins M.J."/>
            <person name="Karaoz U."/>
            <person name="Brodie E.L."/>
            <person name="Williams K.H."/>
            <person name="Hubbard S.S."/>
            <person name="Banfield J.F."/>
        </authorList>
    </citation>
    <scope>NUCLEOTIDE SEQUENCE [LARGE SCALE GENOMIC DNA]</scope>
</reference>
<feature type="region of interest" description="Disordered" evidence="1">
    <location>
        <begin position="65"/>
        <end position="91"/>
    </location>
</feature>
<dbReference type="STRING" id="1798665.A2942_01855"/>
<organism evidence="3 4">
    <name type="scientific">Candidatus Lloydbacteria bacterium RIFCSPLOWO2_01_FULL_50_20</name>
    <dbReference type="NCBI Taxonomy" id="1798665"/>
    <lineage>
        <taxon>Bacteria</taxon>
        <taxon>Candidatus Lloydiibacteriota</taxon>
    </lineage>
</organism>
<name>A0A1G2DE37_9BACT</name>
<evidence type="ECO:0000313" key="4">
    <source>
        <dbReference type="Proteomes" id="UP000178534"/>
    </source>
</evidence>
<gene>
    <name evidence="3" type="ORF">A2942_01855</name>
</gene>
<accession>A0A1G2DE37</accession>